<keyword evidence="3" id="KW-1185">Reference proteome</keyword>
<keyword evidence="1" id="KW-0472">Membrane</keyword>
<dbReference type="Proteomes" id="UP000245124">
    <property type="component" value="Unassembled WGS sequence"/>
</dbReference>
<feature type="transmembrane region" description="Helical" evidence="1">
    <location>
        <begin position="73"/>
        <end position="93"/>
    </location>
</feature>
<sequence>MSNTNDLTSPSPNELADSLIQELRYLGITLDLQACNFIYDKIISSENPEIAYAELRLEMLTEFKRLSAQGSAIGAWLGCFGLLIVTSILLSIFGQISNFFRPAQNTPLTNECIENNSLNGKNLCGH</sequence>
<dbReference type="AlphaFoldDB" id="A0A2R5FN78"/>
<evidence type="ECO:0000256" key="1">
    <source>
        <dbReference type="SAM" id="Phobius"/>
    </source>
</evidence>
<keyword evidence="1" id="KW-1133">Transmembrane helix</keyword>
<gene>
    <name evidence="2" type="ORF">NIES4072_34040</name>
</gene>
<accession>A0A2R5FN78</accession>
<protein>
    <submittedName>
        <fullName evidence="2">Uncharacterized protein</fullName>
    </submittedName>
</protein>
<evidence type="ECO:0000313" key="3">
    <source>
        <dbReference type="Proteomes" id="UP000245124"/>
    </source>
</evidence>
<evidence type="ECO:0000313" key="2">
    <source>
        <dbReference type="EMBL" id="GBG19735.1"/>
    </source>
</evidence>
<proteinExistence type="predicted"/>
<dbReference type="EMBL" id="BDUD01000001">
    <property type="protein sequence ID" value="GBG19735.1"/>
    <property type="molecule type" value="Genomic_DNA"/>
</dbReference>
<organism evidence="2 3">
    <name type="scientific">Nostoc commune NIES-4072</name>
    <dbReference type="NCBI Taxonomy" id="2005467"/>
    <lineage>
        <taxon>Bacteria</taxon>
        <taxon>Bacillati</taxon>
        <taxon>Cyanobacteriota</taxon>
        <taxon>Cyanophyceae</taxon>
        <taxon>Nostocales</taxon>
        <taxon>Nostocaceae</taxon>
        <taxon>Nostoc</taxon>
    </lineage>
</organism>
<comment type="caution">
    <text evidence="2">The sequence shown here is derived from an EMBL/GenBank/DDBJ whole genome shotgun (WGS) entry which is preliminary data.</text>
</comment>
<keyword evidence="1" id="KW-0812">Transmembrane</keyword>
<name>A0A2R5FN78_NOSCO</name>
<reference evidence="2 3" key="1">
    <citation type="submission" date="2017-06" db="EMBL/GenBank/DDBJ databases">
        <title>Genome sequencing of cyanobaciteial culture collection at National Institute for Environmental Studies (NIES).</title>
        <authorList>
            <person name="Hirose Y."/>
            <person name="Shimura Y."/>
            <person name="Fujisawa T."/>
            <person name="Nakamura Y."/>
            <person name="Kawachi M."/>
        </authorList>
    </citation>
    <scope>NUCLEOTIDE SEQUENCE [LARGE SCALE GENOMIC DNA]</scope>
    <source>
        <strain evidence="2 3">NIES-4072</strain>
    </source>
</reference>
<dbReference type="RefSeq" id="WP_109009492.1">
    <property type="nucleotide sequence ID" value="NZ_BDUD01000001.1"/>
</dbReference>